<dbReference type="EMBL" id="LS483499">
    <property type="protein sequence ID" value="SQK76158.1"/>
    <property type="molecule type" value="Genomic_DNA"/>
</dbReference>
<reference evidence="1 2" key="1">
    <citation type="submission" date="2018-06" db="EMBL/GenBank/DDBJ databases">
        <authorList>
            <consortium name="Pathogen Informatics"/>
            <person name="Doyle S."/>
        </authorList>
    </citation>
    <scope>NUCLEOTIDE SEQUENCE [LARGE SCALE GENOMIC DNA]</scope>
    <source>
        <strain evidence="1 2">NCTC11468</strain>
    </source>
</reference>
<sequence length="81" mass="9011">MKQKILQTQLLQLMCQPHTPGKCQKTADLKRLTGDCGDQCAIIAHYNNAKHQHGAPSSTFQLLKLLIKIGYLMDALTPAHQ</sequence>
<evidence type="ECO:0000313" key="2">
    <source>
        <dbReference type="Proteomes" id="UP000248758"/>
    </source>
</evidence>
<evidence type="ECO:0000313" key="1">
    <source>
        <dbReference type="EMBL" id="SQK76158.1"/>
    </source>
</evidence>
<organism evidence="1 2">
    <name type="scientific">Tatumella ptyseos</name>
    <dbReference type="NCBI Taxonomy" id="82987"/>
    <lineage>
        <taxon>Bacteria</taxon>
        <taxon>Pseudomonadati</taxon>
        <taxon>Pseudomonadota</taxon>
        <taxon>Gammaproteobacteria</taxon>
        <taxon>Enterobacterales</taxon>
        <taxon>Erwiniaceae</taxon>
        <taxon>Tatumella</taxon>
    </lineage>
</organism>
<proteinExistence type="predicted"/>
<name>A0A2X5NRG9_9GAMM</name>
<protein>
    <submittedName>
        <fullName evidence="1">Uncharacterized protein</fullName>
    </submittedName>
</protein>
<dbReference type="Proteomes" id="UP000248758">
    <property type="component" value="Chromosome 1"/>
</dbReference>
<gene>
    <name evidence="1" type="ORF">NCTC11468_02969</name>
</gene>
<accession>A0A2X5NRG9</accession>
<dbReference type="KEGG" id="tpty:NCTC11468_02969"/>
<dbReference type="AlphaFoldDB" id="A0A2X5NRG9"/>